<keyword evidence="10" id="KW-0865">Zymogen</keyword>
<evidence type="ECO:0000256" key="6">
    <source>
        <dbReference type="ARBA" id="ARBA00022723"/>
    </source>
</evidence>
<dbReference type="AlphaFoldDB" id="A0A285K0Z0"/>
<sequence>MRAPSRASAGTTAGLLAAALVLVAGSGSQAAPASPAPAKAPSEDGSKDYRQGRLAPTTTQRAQTAGDQVRWNDFGTPASLTAVGDPLDEGLAADPVAAARAYVAANLDVLGLTAAGADSLELLTSAAIGEGAAVVFRQRFGELAAGRDGLLSVGVRDGKVWYVSSSLARDAAAPEPATLGADQAAAAAKAEAGLPGATVMATKLVAVPTADRGARAAYQVTFGDDLQGADPVAYTTYVDARDGKVLVRDDIVDADSDHPEWEVFPANPPTSYSSRDTRRTWCFTPGPRCDEVVGTPASPLGWDVDPATGEPTFTTRGNNAIAVENWNSSDPFTVGTETATPRPNRKYDYAWTNQWQREQCSPTTFASPAKNDIDAARANLFAMHNRMHDWTYHLGFTEATWNMQDENPRPGGLPDDYEQGNAQAGGISGGPPTFAARNNANQITPPDGEAPITNMYLWQPIAGTFYGPCVDGDYDMSVIAHEYGHAVTNRMIAGPDGGLSSPQGMSESWSDQLAIEYLYEHGYQKTYTVGEYVTSDGNAGIRNYNMSRNPQLTYASVDYDLVGLQVHASGELWSATNFDIRKAFMQRYGSGSPTLQKSCANGRTPVTSCPGNRRWIQLVFDSFLLMANSANSMVDARDALIGADLVRFGGRNQDLLWNSFARRGLGQNALSNGATDADPRPDFTSPYAKEATVTFRPVDERGRPVANAKLFAGDYQARAVPIADTDPATALPDTVGIVPGSYRFVAQAPGHGLARVGESGYGWGQRRTLTVRMPVNLASGAAGATATGDGINLARLTDDDEATNWASLGAPVAGRQVTVDLAGDKAQTVRRVQVSALLRPQITTDPDNGVQNRYTALRQFRVQACTASATVTCAGAADFRTVFTSRPDAFPSGKPRPRAPELIIKSFGIRPTAATHLRLEVLTSQCTGAPDYAGEQDADPRANTDCTTASPQALNVRVAEFQAFTK</sequence>
<comment type="subcellular location">
    <subcellularLocation>
        <location evidence="2">Secreted</location>
    </subcellularLocation>
</comment>
<evidence type="ECO:0000256" key="10">
    <source>
        <dbReference type="ARBA" id="ARBA00023145"/>
    </source>
</evidence>
<feature type="compositionally biased region" description="Basic and acidic residues" evidence="11">
    <location>
        <begin position="41"/>
        <end position="51"/>
    </location>
</feature>
<dbReference type="Gene3D" id="3.10.170.10">
    <property type="match status" value="1"/>
</dbReference>
<keyword evidence="5" id="KW-0645">Protease</keyword>
<evidence type="ECO:0000256" key="8">
    <source>
        <dbReference type="ARBA" id="ARBA00022833"/>
    </source>
</evidence>
<proteinExistence type="inferred from homology"/>
<dbReference type="GO" id="GO:0008270">
    <property type="term" value="F:zinc ion binding"/>
    <property type="evidence" value="ECO:0007669"/>
    <property type="project" value="InterPro"/>
</dbReference>
<reference evidence="13 14" key="1">
    <citation type="submission" date="2017-09" db="EMBL/GenBank/DDBJ databases">
        <authorList>
            <person name="Ehlers B."/>
            <person name="Leendertz F.H."/>
        </authorList>
    </citation>
    <scope>NUCLEOTIDE SEQUENCE [LARGE SCALE GENOMIC DNA]</scope>
    <source>
        <strain evidence="13 14">CGMCC 4.6857</strain>
    </source>
</reference>
<evidence type="ECO:0000256" key="5">
    <source>
        <dbReference type="ARBA" id="ARBA00022670"/>
    </source>
</evidence>
<evidence type="ECO:0000256" key="7">
    <source>
        <dbReference type="ARBA" id="ARBA00022801"/>
    </source>
</evidence>
<dbReference type="InterPro" id="IPR027268">
    <property type="entry name" value="Peptidase_M4/M1_CTD_sf"/>
</dbReference>
<evidence type="ECO:0000256" key="4">
    <source>
        <dbReference type="ARBA" id="ARBA00022525"/>
    </source>
</evidence>
<evidence type="ECO:0000256" key="3">
    <source>
        <dbReference type="ARBA" id="ARBA00006006"/>
    </source>
</evidence>
<evidence type="ECO:0000313" key="13">
    <source>
        <dbReference type="EMBL" id="SNY65963.1"/>
    </source>
</evidence>
<keyword evidence="7" id="KW-0378">Hydrolase</keyword>
<dbReference type="SUPFAM" id="SSF55486">
    <property type="entry name" value="Metalloproteases ('zincins'), catalytic domain"/>
    <property type="match status" value="1"/>
</dbReference>
<dbReference type="OrthoDB" id="5377264at2"/>
<dbReference type="GO" id="GO:0005615">
    <property type="term" value="C:extracellular space"/>
    <property type="evidence" value="ECO:0007669"/>
    <property type="project" value="InterPro"/>
</dbReference>
<dbReference type="GO" id="GO:0004222">
    <property type="term" value="F:metalloendopeptidase activity"/>
    <property type="evidence" value="ECO:0007669"/>
    <property type="project" value="InterPro"/>
</dbReference>
<feature type="region of interest" description="Disordered" evidence="11">
    <location>
        <begin position="28"/>
        <end position="68"/>
    </location>
</feature>
<dbReference type="Proteomes" id="UP000219612">
    <property type="component" value="Unassembled WGS sequence"/>
</dbReference>
<dbReference type="Gene3D" id="1.10.390.10">
    <property type="entry name" value="Neutral Protease Domain 2"/>
    <property type="match status" value="1"/>
</dbReference>
<keyword evidence="9" id="KW-0482">Metalloprotease</keyword>
<keyword evidence="14" id="KW-1185">Reference proteome</keyword>
<dbReference type="PANTHER" id="PTHR33478">
    <property type="entry name" value="EXTRACELLULAR METALLOPROTEINASE MEP"/>
    <property type="match status" value="1"/>
</dbReference>
<gene>
    <name evidence="13" type="ORF">SAMN05421748_12924</name>
</gene>
<comment type="similarity">
    <text evidence="3">Belongs to the peptidase M36 family.</text>
</comment>
<keyword evidence="8" id="KW-0862">Zinc</keyword>
<feature type="compositionally biased region" description="Low complexity" evidence="11">
    <location>
        <begin position="28"/>
        <end position="40"/>
    </location>
</feature>
<feature type="chain" id="PRO_5013329722" evidence="12">
    <location>
        <begin position="31"/>
        <end position="966"/>
    </location>
</feature>
<evidence type="ECO:0000256" key="1">
    <source>
        <dbReference type="ARBA" id="ARBA00001947"/>
    </source>
</evidence>
<evidence type="ECO:0000256" key="11">
    <source>
        <dbReference type="SAM" id="MobiDB-lite"/>
    </source>
</evidence>
<dbReference type="GO" id="GO:0006508">
    <property type="term" value="P:proteolysis"/>
    <property type="evidence" value="ECO:0007669"/>
    <property type="project" value="UniProtKB-KW"/>
</dbReference>
<comment type="cofactor">
    <cofactor evidence="1">
        <name>Zn(2+)</name>
        <dbReference type="ChEBI" id="CHEBI:29105"/>
    </cofactor>
</comment>
<dbReference type="PANTHER" id="PTHR33478:SF1">
    <property type="entry name" value="EXTRACELLULAR METALLOPROTEINASE MEP"/>
    <property type="match status" value="1"/>
</dbReference>
<dbReference type="InterPro" id="IPR001842">
    <property type="entry name" value="Peptidase_M36"/>
</dbReference>
<evidence type="ECO:0000256" key="9">
    <source>
        <dbReference type="ARBA" id="ARBA00023049"/>
    </source>
</evidence>
<evidence type="ECO:0000313" key="14">
    <source>
        <dbReference type="Proteomes" id="UP000219612"/>
    </source>
</evidence>
<keyword evidence="12" id="KW-0732">Signal</keyword>
<dbReference type="Pfam" id="PF02128">
    <property type="entry name" value="Peptidase_M36"/>
    <property type="match status" value="1"/>
</dbReference>
<name>A0A285K0Z0_9ACTN</name>
<feature type="compositionally biased region" description="Polar residues" evidence="11">
    <location>
        <begin position="56"/>
        <end position="66"/>
    </location>
</feature>
<feature type="region of interest" description="Disordered" evidence="11">
    <location>
        <begin position="404"/>
        <end position="429"/>
    </location>
</feature>
<dbReference type="EMBL" id="OBDY01000029">
    <property type="protein sequence ID" value="SNY65963.1"/>
    <property type="molecule type" value="Genomic_DNA"/>
</dbReference>
<evidence type="ECO:0000256" key="12">
    <source>
        <dbReference type="SAM" id="SignalP"/>
    </source>
</evidence>
<dbReference type="RefSeq" id="WP_097327416.1">
    <property type="nucleotide sequence ID" value="NZ_OBDY01000029.1"/>
</dbReference>
<dbReference type="InterPro" id="IPR050371">
    <property type="entry name" value="Fungal_virulence_M36"/>
</dbReference>
<protein>
    <submittedName>
        <fullName evidence="13">Peptidase propeptide and YPEB domain-containing protein</fullName>
    </submittedName>
</protein>
<evidence type="ECO:0000256" key="2">
    <source>
        <dbReference type="ARBA" id="ARBA00004613"/>
    </source>
</evidence>
<organism evidence="13 14">
    <name type="scientific">Paractinoplanes atraurantiacus</name>
    <dbReference type="NCBI Taxonomy" id="1036182"/>
    <lineage>
        <taxon>Bacteria</taxon>
        <taxon>Bacillati</taxon>
        <taxon>Actinomycetota</taxon>
        <taxon>Actinomycetes</taxon>
        <taxon>Micromonosporales</taxon>
        <taxon>Micromonosporaceae</taxon>
        <taxon>Paractinoplanes</taxon>
    </lineage>
</organism>
<accession>A0A285K0Z0</accession>
<keyword evidence="4" id="KW-0964">Secreted</keyword>
<feature type="signal peptide" evidence="12">
    <location>
        <begin position="1"/>
        <end position="30"/>
    </location>
</feature>
<keyword evidence="6" id="KW-0479">Metal-binding</keyword>